<keyword evidence="10" id="KW-1185">Reference proteome</keyword>
<dbReference type="GO" id="GO:1900376">
    <property type="term" value="P:regulation of secondary metabolite biosynthetic process"/>
    <property type="evidence" value="ECO:0007669"/>
    <property type="project" value="TreeGrafter"/>
</dbReference>
<dbReference type="OrthoDB" id="8659436at2"/>
<evidence type="ECO:0000256" key="6">
    <source>
        <dbReference type="ARBA" id="ARBA00023163"/>
    </source>
</evidence>
<evidence type="ECO:0000256" key="7">
    <source>
        <dbReference type="PIRSR" id="PIRSR602481-1"/>
    </source>
</evidence>
<proteinExistence type="inferred from homology"/>
<keyword evidence="3 7" id="KW-0862">Zinc</keyword>
<dbReference type="GO" id="GO:0003700">
    <property type="term" value="F:DNA-binding transcription factor activity"/>
    <property type="evidence" value="ECO:0007669"/>
    <property type="project" value="InterPro"/>
</dbReference>
<keyword evidence="5" id="KW-0238">DNA-binding</keyword>
<protein>
    <submittedName>
        <fullName evidence="9">Fe2+ or Zn2+ uptake regulation protein</fullName>
    </submittedName>
</protein>
<dbReference type="Proteomes" id="UP000198995">
    <property type="component" value="Unassembled WGS sequence"/>
</dbReference>
<evidence type="ECO:0000256" key="5">
    <source>
        <dbReference type="ARBA" id="ARBA00023125"/>
    </source>
</evidence>
<dbReference type="GO" id="GO:0008270">
    <property type="term" value="F:zinc ion binding"/>
    <property type="evidence" value="ECO:0007669"/>
    <property type="project" value="TreeGrafter"/>
</dbReference>
<sequence length="140" mass="15982">MKGRRYRTDNRDAIVNWFVTHEGEAISVAALKARLEAEGRGMSIATLYRNLALLSDDGWLTRTGDAVLGSDVYVYRKGPDGFMLHCLGCGKMESHHCSQAEALWRHIAESHHFLIDRQQVIIRGYCRECQDKHRSQTTTF</sequence>
<feature type="binding site" evidence="8">
    <location>
        <position position="101"/>
    </location>
    <ligand>
        <name>Fe cation</name>
        <dbReference type="ChEBI" id="CHEBI:24875"/>
    </ligand>
</feature>
<keyword evidence="8" id="KW-0408">Iron</keyword>
<feature type="binding site" evidence="7">
    <location>
        <position position="86"/>
    </location>
    <ligand>
        <name>Zn(2+)</name>
        <dbReference type="ChEBI" id="CHEBI:29105"/>
    </ligand>
</feature>
<keyword evidence="4" id="KW-0805">Transcription regulation</keyword>
<dbReference type="InterPro" id="IPR036390">
    <property type="entry name" value="WH_DNA-bd_sf"/>
</dbReference>
<dbReference type="PANTHER" id="PTHR33202:SF7">
    <property type="entry name" value="FERRIC UPTAKE REGULATION PROTEIN"/>
    <property type="match status" value="1"/>
</dbReference>
<evidence type="ECO:0000256" key="1">
    <source>
        <dbReference type="ARBA" id="ARBA00007957"/>
    </source>
</evidence>
<dbReference type="RefSeq" id="WP_091792344.1">
    <property type="nucleotide sequence ID" value="NZ_FNAF01000015.1"/>
</dbReference>
<evidence type="ECO:0000313" key="10">
    <source>
        <dbReference type="Proteomes" id="UP000198995"/>
    </source>
</evidence>
<dbReference type="Gene3D" id="3.30.1490.190">
    <property type="match status" value="1"/>
</dbReference>
<keyword evidence="2" id="KW-0678">Repressor</keyword>
<dbReference type="PANTHER" id="PTHR33202">
    <property type="entry name" value="ZINC UPTAKE REGULATION PROTEIN"/>
    <property type="match status" value="1"/>
</dbReference>
<accession>A0A1G6ZU67</accession>
<dbReference type="GO" id="GO:0000976">
    <property type="term" value="F:transcription cis-regulatory region binding"/>
    <property type="evidence" value="ECO:0007669"/>
    <property type="project" value="TreeGrafter"/>
</dbReference>
<evidence type="ECO:0000256" key="8">
    <source>
        <dbReference type="PIRSR" id="PIRSR602481-2"/>
    </source>
</evidence>
<dbReference type="SUPFAM" id="SSF46785">
    <property type="entry name" value="Winged helix' DNA-binding domain"/>
    <property type="match status" value="1"/>
</dbReference>
<evidence type="ECO:0000313" key="9">
    <source>
        <dbReference type="EMBL" id="SDE05903.1"/>
    </source>
</evidence>
<evidence type="ECO:0000256" key="4">
    <source>
        <dbReference type="ARBA" id="ARBA00023015"/>
    </source>
</evidence>
<comment type="cofactor">
    <cofactor evidence="7">
        <name>Zn(2+)</name>
        <dbReference type="ChEBI" id="CHEBI:29105"/>
    </cofactor>
    <text evidence="7">Binds 1 zinc ion per subunit.</text>
</comment>
<dbReference type="InterPro" id="IPR036388">
    <property type="entry name" value="WH-like_DNA-bd_sf"/>
</dbReference>
<dbReference type="GO" id="GO:0045892">
    <property type="term" value="P:negative regulation of DNA-templated transcription"/>
    <property type="evidence" value="ECO:0007669"/>
    <property type="project" value="TreeGrafter"/>
</dbReference>
<dbReference type="Gene3D" id="1.10.10.10">
    <property type="entry name" value="Winged helix-like DNA-binding domain superfamily/Winged helix DNA-binding domain"/>
    <property type="match status" value="1"/>
</dbReference>
<gene>
    <name evidence="9" type="ORF">SAMN04489866_11525</name>
</gene>
<comment type="cofactor">
    <cofactor evidence="8">
        <name>Mn(2+)</name>
        <dbReference type="ChEBI" id="CHEBI:29035"/>
    </cofactor>
    <cofactor evidence="8">
        <name>Fe(2+)</name>
        <dbReference type="ChEBI" id="CHEBI:29033"/>
    </cofactor>
    <text evidence="8">Binds 1 Mn(2+) or Fe(2+) ion per subunit.</text>
</comment>
<dbReference type="AlphaFoldDB" id="A0A1G6ZU67"/>
<name>A0A1G6ZU67_PEPNI</name>
<dbReference type="InterPro" id="IPR043135">
    <property type="entry name" value="Fur_C"/>
</dbReference>
<dbReference type="Pfam" id="PF01475">
    <property type="entry name" value="FUR"/>
    <property type="match status" value="1"/>
</dbReference>
<evidence type="ECO:0000256" key="2">
    <source>
        <dbReference type="ARBA" id="ARBA00022491"/>
    </source>
</evidence>
<reference evidence="9 10" key="1">
    <citation type="submission" date="2016-10" db="EMBL/GenBank/DDBJ databases">
        <authorList>
            <person name="de Groot N.N."/>
        </authorList>
    </citation>
    <scope>NUCLEOTIDE SEQUENCE [LARGE SCALE GENOMIC DNA]</scope>
    <source>
        <strain evidence="9 10">DSM 20475</strain>
    </source>
</reference>
<dbReference type="STRING" id="2741.SAMN04489866_11525"/>
<comment type="similarity">
    <text evidence="1">Belongs to the Fur family.</text>
</comment>
<feature type="binding site" evidence="7">
    <location>
        <position position="89"/>
    </location>
    <ligand>
        <name>Zn(2+)</name>
        <dbReference type="ChEBI" id="CHEBI:29105"/>
    </ligand>
</feature>
<feature type="binding site" evidence="7">
    <location>
        <position position="126"/>
    </location>
    <ligand>
        <name>Zn(2+)</name>
        <dbReference type="ChEBI" id="CHEBI:29105"/>
    </ligand>
</feature>
<organism evidence="9 10">
    <name type="scientific">Peptococcus niger</name>
    <dbReference type="NCBI Taxonomy" id="2741"/>
    <lineage>
        <taxon>Bacteria</taxon>
        <taxon>Bacillati</taxon>
        <taxon>Bacillota</taxon>
        <taxon>Clostridia</taxon>
        <taxon>Eubacteriales</taxon>
        <taxon>Peptococcaceae</taxon>
        <taxon>Peptococcus</taxon>
    </lineage>
</organism>
<keyword evidence="6" id="KW-0804">Transcription</keyword>
<keyword evidence="7" id="KW-0479">Metal-binding</keyword>
<feature type="binding site" evidence="7">
    <location>
        <position position="129"/>
    </location>
    <ligand>
        <name>Zn(2+)</name>
        <dbReference type="ChEBI" id="CHEBI:29105"/>
    </ligand>
</feature>
<dbReference type="EMBL" id="FNAF01000015">
    <property type="protein sequence ID" value="SDE05903.1"/>
    <property type="molecule type" value="Genomic_DNA"/>
</dbReference>
<evidence type="ECO:0000256" key="3">
    <source>
        <dbReference type="ARBA" id="ARBA00022833"/>
    </source>
</evidence>
<dbReference type="InterPro" id="IPR002481">
    <property type="entry name" value="FUR"/>
</dbReference>